<name>A0A426ZAP3_ENSVE</name>
<organism evidence="2 3">
    <name type="scientific">Ensete ventricosum</name>
    <name type="common">Abyssinian banana</name>
    <name type="synonym">Musa ensete</name>
    <dbReference type="NCBI Taxonomy" id="4639"/>
    <lineage>
        <taxon>Eukaryota</taxon>
        <taxon>Viridiplantae</taxon>
        <taxon>Streptophyta</taxon>
        <taxon>Embryophyta</taxon>
        <taxon>Tracheophyta</taxon>
        <taxon>Spermatophyta</taxon>
        <taxon>Magnoliopsida</taxon>
        <taxon>Liliopsida</taxon>
        <taxon>Zingiberales</taxon>
        <taxon>Musaceae</taxon>
        <taxon>Ensete</taxon>
    </lineage>
</organism>
<comment type="caution">
    <text evidence="2">The sequence shown here is derived from an EMBL/GenBank/DDBJ whole genome shotgun (WGS) entry which is preliminary data.</text>
</comment>
<dbReference type="EMBL" id="AMZH03007551">
    <property type="protein sequence ID" value="RRT61060.1"/>
    <property type="molecule type" value="Genomic_DNA"/>
</dbReference>
<feature type="compositionally biased region" description="Basic residues" evidence="1">
    <location>
        <begin position="175"/>
        <end position="184"/>
    </location>
</feature>
<reference evidence="2 3" key="1">
    <citation type="journal article" date="2014" name="Agronomy (Basel)">
        <title>A Draft Genome Sequence for Ensete ventricosum, the Drought-Tolerant Tree Against Hunger.</title>
        <authorList>
            <person name="Harrison J."/>
            <person name="Moore K.A."/>
            <person name="Paszkiewicz K."/>
            <person name="Jones T."/>
            <person name="Grant M."/>
            <person name="Ambacheew D."/>
            <person name="Muzemil S."/>
            <person name="Studholme D.J."/>
        </authorList>
    </citation>
    <scope>NUCLEOTIDE SEQUENCE [LARGE SCALE GENOMIC DNA]</scope>
</reference>
<gene>
    <name evidence="2" type="ORF">B296_00028719</name>
</gene>
<accession>A0A426ZAP3</accession>
<evidence type="ECO:0000313" key="2">
    <source>
        <dbReference type="EMBL" id="RRT61060.1"/>
    </source>
</evidence>
<evidence type="ECO:0000313" key="3">
    <source>
        <dbReference type="Proteomes" id="UP000287651"/>
    </source>
</evidence>
<proteinExistence type="predicted"/>
<sequence length="339" mass="37286">MPWPPARSRSRGNLRHHECVFAPQLSPRFHPFMGHKRHPLASVRYMVAGAAGRGTRRSELRHVGRPDRVLLRHCTRGAAVQIRLHESQQLVGLRHKNPTFIFFERKKMQFLWWIDAELLADQVAKGSCMATDLGETFVVDQQVVNAPARAHLDEVLRDVAGGRGRAAAAGESHGFSRRSLRNRGGKGGDGGGGEPDAGEDEPVVLHGEMISAVNRSIAIPAKNRPISQTGWDWAVGAESERRRCLPASLFAGCTRRSQASQRAASSAQQKAEASSLQHTSHSIFIALLSSTVVEEEMEGLVGEADGGIVVISAYLSDEENGAKNQEWQETRQAMGWRWN</sequence>
<dbReference type="Proteomes" id="UP000287651">
    <property type="component" value="Unassembled WGS sequence"/>
</dbReference>
<evidence type="ECO:0000256" key="1">
    <source>
        <dbReference type="SAM" id="MobiDB-lite"/>
    </source>
</evidence>
<feature type="compositionally biased region" description="Gly residues" evidence="1">
    <location>
        <begin position="185"/>
        <end position="195"/>
    </location>
</feature>
<dbReference type="AlphaFoldDB" id="A0A426ZAP3"/>
<protein>
    <submittedName>
        <fullName evidence="2">Uncharacterized protein</fullName>
    </submittedName>
</protein>
<feature type="region of interest" description="Disordered" evidence="1">
    <location>
        <begin position="167"/>
        <end position="201"/>
    </location>
</feature>